<feature type="region of interest" description="Disordered" evidence="1">
    <location>
        <begin position="1"/>
        <end position="99"/>
    </location>
</feature>
<accession>A0A9Q3H1Y5</accession>
<feature type="compositionally biased region" description="Polar residues" evidence="1">
    <location>
        <begin position="1"/>
        <end position="15"/>
    </location>
</feature>
<gene>
    <name evidence="2" type="ORF">O181_027722</name>
</gene>
<dbReference type="Proteomes" id="UP000765509">
    <property type="component" value="Unassembled WGS sequence"/>
</dbReference>
<feature type="compositionally biased region" description="Polar residues" evidence="1">
    <location>
        <begin position="87"/>
        <end position="99"/>
    </location>
</feature>
<feature type="compositionally biased region" description="Acidic residues" evidence="1">
    <location>
        <begin position="49"/>
        <end position="63"/>
    </location>
</feature>
<evidence type="ECO:0000313" key="3">
    <source>
        <dbReference type="Proteomes" id="UP000765509"/>
    </source>
</evidence>
<reference evidence="2" key="1">
    <citation type="submission" date="2021-03" db="EMBL/GenBank/DDBJ databases">
        <title>Draft genome sequence of rust myrtle Austropuccinia psidii MF-1, a brazilian biotype.</title>
        <authorList>
            <person name="Quecine M.C."/>
            <person name="Pachon D.M.R."/>
            <person name="Bonatelli M.L."/>
            <person name="Correr F.H."/>
            <person name="Franceschini L.M."/>
            <person name="Leite T.F."/>
            <person name="Margarido G.R.A."/>
            <person name="Almeida C.A."/>
            <person name="Ferrarezi J.A."/>
            <person name="Labate C.A."/>
        </authorList>
    </citation>
    <scope>NUCLEOTIDE SEQUENCE</scope>
    <source>
        <strain evidence="2">MF-1</strain>
    </source>
</reference>
<dbReference type="AlphaFoldDB" id="A0A9Q3H1Y5"/>
<protein>
    <submittedName>
        <fullName evidence="2">Uncharacterized protein</fullName>
    </submittedName>
</protein>
<evidence type="ECO:0000256" key="1">
    <source>
        <dbReference type="SAM" id="MobiDB-lite"/>
    </source>
</evidence>
<name>A0A9Q3H1Y5_9BASI</name>
<comment type="caution">
    <text evidence="2">The sequence shown here is derived from an EMBL/GenBank/DDBJ whole genome shotgun (WGS) entry which is preliminary data.</text>
</comment>
<dbReference type="EMBL" id="AVOT02009400">
    <property type="protein sequence ID" value="MBW0488007.1"/>
    <property type="molecule type" value="Genomic_DNA"/>
</dbReference>
<proteinExistence type="predicted"/>
<keyword evidence="3" id="KW-1185">Reference proteome</keyword>
<evidence type="ECO:0000313" key="2">
    <source>
        <dbReference type="EMBL" id="MBW0488007.1"/>
    </source>
</evidence>
<organism evidence="2 3">
    <name type="scientific">Austropuccinia psidii MF-1</name>
    <dbReference type="NCBI Taxonomy" id="1389203"/>
    <lineage>
        <taxon>Eukaryota</taxon>
        <taxon>Fungi</taxon>
        <taxon>Dikarya</taxon>
        <taxon>Basidiomycota</taxon>
        <taxon>Pucciniomycotina</taxon>
        <taxon>Pucciniomycetes</taxon>
        <taxon>Pucciniales</taxon>
        <taxon>Sphaerophragmiaceae</taxon>
        <taxon>Austropuccinia</taxon>
    </lineage>
</organism>
<sequence>MAFQHSPPTRQTMSPSRKEGRGSRRSNSLSGVVDSFSGISSITVKAPGEDGEEEEEDSVEEEKSDCTEVVPAPVKESQCTGGPAIAQLNQPVSHQYGQS</sequence>